<dbReference type="PIRSF" id="PIRSF002686">
    <property type="entry name" value="SLG"/>
    <property type="match status" value="1"/>
</dbReference>
<feature type="chain" id="PRO_5035262751" description="Apple domain-containing protein" evidence="5">
    <location>
        <begin position="27"/>
        <end position="493"/>
    </location>
</feature>
<dbReference type="InterPro" id="IPR035446">
    <property type="entry name" value="SLSG/EP1"/>
</dbReference>
<keyword evidence="8" id="KW-1185">Reference proteome</keyword>
<organism evidence="7 8">
    <name type="scientific">Zingiber officinale</name>
    <name type="common">Ginger</name>
    <name type="synonym">Amomum zingiber</name>
    <dbReference type="NCBI Taxonomy" id="94328"/>
    <lineage>
        <taxon>Eukaryota</taxon>
        <taxon>Viridiplantae</taxon>
        <taxon>Streptophyta</taxon>
        <taxon>Embryophyta</taxon>
        <taxon>Tracheophyta</taxon>
        <taxon>Spermatophyta</taxon>
        <taxon>Magnoliopsida</taxon>
        <taxon>Liliopsida</taxon>
        <taxon>Zingiberales</taxon>
        <taxon>Zingiberaceae</taxon>
        <taxon>Zingiber</taxon>
    </lineage>
</organism>
<keyword evidence="4" id="KW-1133">Transmembrane helix</keyword>
<dbReference type="InterPro" id="IPR001480">
    <property type="entry name" value="Bulb-type_lectin_dom"/>
</dbReference>
<keyword evidence="3" id="KW-1015">Disulfide bond</keyword>
<dbReference type="PROSITE" id="PS50948">
    <property type="entry name" value="PAN"/>
    <property type="match status" value="1"/>
</dbReference>
<comment type="function">
    <text evidence="1">Involved in sporophytic self-incompatibility system (the inability of flowering plants to achieve self-fertilization).</text>
</comment>
<keyword evidence="4" id="KW-0472">Membrane</keyword>
<dbReference type="Pfam" id="PF00954">
    <property type="entry name" value="S_locus_glycop"/>
    <property type="match status" value="1"/>
</dbReference>
<dbReference type="SMART" id="SM00108">
    <property type="entry name" value="B_lectin"/>
    <property type="match status" value="1"/>
</dbReference>
<evidence type="ECO:0000313" key="7">
    <source>
        <dbReference type="EMBL" id="KAG6492334.1"/>
    </source>
</evidence>
<reference evidence="7 8" key="1">
    <citation type="submission" date="2020-08" db="EMBL/GenBank/DDBJ databases">
        <title>Plant Genome Project.</title>
        <authorList>
            <person name="Zhang R.-G."/>
        </authorList>
    </citation>
    <scope>NUCLEOTIDE SEQUENCE [LARGE SCALE GENOMIC DNA]</scope>
    <source>
        <tissue evidence="7">Rhizome</tissue>
    </source>
</reference>
<feature type="domain" description="Apple" evidence="6">
    <location>
        <begin position="336"/>
        <end position="418"/>
    </location>
</feature>
<dbReference type="EMBL" id="JACMSC010000013">
    <property type="protein sequence ID" value="KAG6492334.1"/>
    <property type="molecule type" value="Genomic_DNA"/>
</dbReference>
<name>A0A8J5KWL5_ZINOF</name>
<comment type="caution">
    <text evidence="7">The sequence shown here is derived from an EMBL/GenBank/DDBJ whole genome shotgun (WGS) entry which is preliminary data.</text>
</comment>
<proteinExistence type="predicted"/>
<dbReference type="InterPro" id="IPR000858">
    <property type="entry name" value="S_locus_glycoprot_dom"/>
</dbReference>
<dbReference type="GO" id="GO:0048544">
    <property type="term" value="P:recognition of pollen"/>
    <property type="evidence" value="ECO:0007669"/>
    <property type="project" value="InterPro"/>
</dbReference>
<evidence type="ECO:0000313" key="8">
    <source>
        <dbReference type="Proteomes" id="UP000734854"/>
    </source>
</evidence>
<dbReference type="PANTHER" id="PTHR32444">
    <property type="entry name" value="BULB-TYPE LECTIN DOMAIN-CONTAINING PROTEIN"/>
    <property type="match status" value="1"/>
</dbReference>
<protein>
    <recommendedName>
        <fullName evidence="6">Apple domain-containing protein</fullName>
    </recommendedName>
</protein>
<keyword evidence="4" id="KW-0812">Transmembrane</keyword>
<dbReference type="Proteomes" id="UP000734854">
    <property type="component" value="Unassembled WGS sequence"/>
</dbReference>
<feature type="transmembrane region" description="Helical" evidence="4">
    <location>
        <begin position="432"/>
        <end position="455"/>
    </location>
</feature>
<evidence type="ECO:0000256" key="2">
    <source>
        <dbReference type="ARBA" id="ARBA00022729"/>
    </source>
</evidence>
<accession>A0A8J5KWL5</accession>
<keyword evidence="2 5" id="KW-0732">Signal</keyword>
<evidence type="ECO:0000256" key="1">
    <source>
        <dbReference type="ARBA" id="ARBA00003061"/>
    </source>
</evidence>
<evidence type="ECO:0000256" key="3">
    <source>
        <dbReference type="ARBA" id="ARBA00023157"/>
    </source>
</evidence>
<sequence length="493" mass="52545">MAAAAKVLPSLTAIFLLVHLVTTVAASSVGHEIRRGFSAAHDTSYSQFQPLLADPTGVFSLGFLRAAASDSDSDSDQLNLVVLHLASSTALWHAALARSLLWEAPVSLSFNGSLVLSDAETGILWSTPAIDAGDRLVLLNSSNLQVQKLAEMTAVVVLWESFDFPANTLVQGQNFTSAADVKSTDQRFTMRVEESYLALYMELPGGTPPVMYWRHAAMEAKAEIVAGGGPIYAQVGEGFLGMYQNESAPVDVLPFKSFNLGIRGFRRLTLESDGNLRAYYWNGTIWAKDLEAIADRCDIPTSCGAYGLCDYSGGCGCLDGARKADRCLPAASGDFCAAGANEFGILRRKGVDLANKVLAANEKVGSLEECEASCDRNCSCWGAIYNNASGYCYRLDYPIQSLVAADESKEGYFKLRPSGGGGGGGRSRKVKVALLAVGSLVLVGTTTAAVVAYGVRRRRRGVTARVEGSMVEGLTPGPYKDLNSASFRSIELS</sequence>
<evidence type="ECO:0000256" key="4">
    <source>
        <dbReference type="SAM" id="Phobius"/>
    </source>
</evidence>
<dbReference type="AlphaFoldDB" id="A0A8J5KWL5"/>
<dbReference type="OrthoDB" id="590879at2759"/>
<gene>
    <name evidence="7" type="ORF">ZIOFF_047290</name>
</gene>
<dbReference type="InterPro" id="IPR003609">
    <property type="entry name" value="Pan_app"/>
</dbReference>
<evidence type="ECO:0000259" key="6">
    <source>
        <dbReference type="PROSITE" id="PS50948"/>
    </source>
</evidence>
<feature type="signal peptide" evidence="5">
    <location>
        <begin position="1"/>
        <end position="26"/>
    </location>
</feature>
<evidence type="ECO:0000256" key="5">
    <source>
        <dbReference type="SAM" id="SignalP"/>
    </source>
</evidence>
<dbReference type="Pfam" id="PF01453">
    <property type="entry name" value="B_lectin"/>
    <property type="match status" value="1"/>
</dbReference>
<dbReference type="PANTHER" id="PTHR32444:SF108">
    <property type="entry name" value="OS02G0527900 PROTEIN"/>
    <property type="match status" value="1"/>
</dbReference>